<accession>F8FHA3</accession>
<dbReference type="KEGG" id="pms:KNP414_01240"/>
<protein>
    <submittedName>
        <fullName evidence="2">Uncharacterized protein</fullName>
    </submittedName>
</protein>
<name>F8FHA3_PAEMK</name>
<organism evidence="2 3">
    <name type="scientific">Paenibacillus mucilaginosus (strain KNP414)</name>
    <dbReference type="NCBI Taxonomy" id="1036673"/>
    <lineage>
        <taxon>Bacteria</taxon>
        <taxon>Bacillati</taxon>
        <taxon>Bacillota</taxon>
        <taxon>Bacilli</taxon>
        <taxon>Bacillales</taxon>
        <taxon>Paenibacillaceae</taxon>
        <taxon>Paenibacillus</taxon>
    </lineage>
</organism>
<gene>
    <name evidence="2" type="ordered locus">KNP414_01240</name>
</gene>
<evidence type="ECO:0000313" key="3">
    <source>
        <dbReference type="Proteomes" id="UP000006620"/>
    </source>
</evidence>
<evidence type="ECO:0000256" key="1">
    <source>
        <dbReference type="SAM" id="Phobius"/>
    </source>
</evidence>
<reference evidence="2 3" key="2">
    <citation type="journal article" date="2013" name="Genome Announc.">
        <title>Genome Sequence of Growth-Improving Paenibacillus mucilaginosus Strain KNP414.</title>
        <authorList>
            <person name="Lu J.J."/>
            <person name="Wang J.F."/>
            <person name="Hu X.F."/>
        </authorList>
    </citation>
    <scope>NUCLEOTIDE SEQUENCE [LARGE SCALE GENOMIC DNA]</scope>
    <source>
        <strain evidence="2 3">KNP414</strain>
    </source>
</reference>
<feature type="transmembrane region" description="Helical" evidence="1">
    <location>
        <begin position="12"/>
        <end position="31"/>
    </location>
</feature>
<dbReference type="AlphaFoldDB" id="F8FHA3"/>
<dbReference type="Proteomes" id="UP000006620">
    <property type="component" value="Chromosome"/>
</dbReference>
<sequence>METKVKGEERMKTLVCLQILSIGLSTVTFLLQWRKKQIKQ</sequence>
<dbReference type="EMBL" id="CP002869">
    <property type="protein sequence ID" value="AEI39805.1"/>
    <property type="molecule type" value="Genomic_DNA"/>
</dbReference>
<keyword evidence="1" id="KW-1133">Transmembrane helix</keyword>
<proteinExistence type="predicted"/>
<evidence type="ECO:0000313" key="2">
    <source>
        <dbReference type="EMBL" id="AEI39805.1"/>
    </source>
</evidence>
<keyword evidence="1" id="KW-0472">Membrane</keyword>
<keyword evidence="1" id="KW-0812">Transmembrane</keyword>
<reference evidence="3" key="1">
    <citation type="submission" date="2011-06" db="EMBL/GenBank/DDBJ databases">
        <title>Complete genome sequence of Paenibacillus mucilaginosus KNP414.</title>
        <authorList>
            <person name="Wang J."/>
            <person name="Hu S."/>
            <person name="Hu X."/>
            <person name="Zhang B."/>
            <person name="Dong D."/>
            <person name="Zhang S."/>
            <person name="Zhao K."/>
            <person name="Wu D."/>
        </authorList>
    </citation>
    <scope>NUCLEOTIDE SEQUENCE [LARGE SCALE GENOMIC DNA]</scope>
    <source>
        <strain evidence="3">KNP414</strain>
    </source>
</reference>
<dbReference type="HOGENOM" id="CLU_3293459_0_0_9"/>